<feature type="signal peptide" evidence="2">
    <location>
        <begin position="1"/>
        <end position="19"/>
    </location>
</feature>
<feature type="chain" id="PRO_5046918638" evidence="2">
    <location>
        <begin position="20"/>
        <end position="296"/>
    </location>
</feature>
<evidence type="ECO:0000256" key="2">
    <source>
        <dbReference type="SAM" id="SignalP"/>
    </source>
</evidence>
<protein>
    <submittedName>
        <fullName evidence="3">Uncharacterized protein</fullName>
    </submittedName>
</protein>
<keyword evidence="1" id="KW-0472">Membrane</keyword>
<evidence type="ECO:0000256" key="1">
    <source>
        <dbReference type="SAM" id="Phobius"/>
    </source>
</evidence>
<gene>
    <name evidence="3" type="ORF">MUN86_10625</name>
</gene>
<keyword evidence="4" id="KW-1185">Reference proteome</keyword>
<name>A0ABY4GBI8_9BACT</name>
<sequence>MKKLILIICIFWCKILALAQNIDANNPVFVLPIEYQIDTVSAEFGIKFKTEDEKKNFKNLRNFLSEKEGLLRRLRSASDYLHRDNPSLLNSYLGITDNLRALIESDSVRSKSRNDSILVDISRVTNGFRLDWYPFDEFKQLNKRVVYLSIAQIKQKIDDINMFSDDVKNNIKKAGIVDANIRVVEQDIDDCRKQIDTTLAPEYKQQEFRTTISLYFTALIALVLLMFFFVINYNAEKELSKHLLSDNGLQFVTLFVLIIAVVLFGILNILQSSELAAILAGISGYILGRGNAQRST</sequence>
<proteinExistence type="predicted"/>
<reference evidence="3" key="1">
    <citation type="submission" date="2022-04" db="EMBL/GenBank/DDBJ databases">
        <title>Hymenobacter sp. isolated from the air.</title>
        <authorList>
            <person name="Won M."/>
            <person name="Lee C.-M."/>
            <person name="Woen H.-Y."/>
            <person name="Kwon S.-W."/>
        </authorList>
    </citation>
    <scope>NUCLEOTIDE SEQUENCE</scope>
    <source>
        <strain evidence="3">5420S-77</strain>
    </source>
</reference>
<dbReference type="Proteomes" id="UP000830401">
    <property type="component" value="Chromosome"/>
</dbReference>
<feature type="transmembrane region" description="Helical" evidence="1">
    <location>
        <begin position="214"/>
        <end position="235"/>
    </location>
</feature>
<keyword evidence="1" id="KW-0812">Transmembrane</keyword>
<evidence type="ECO:0000313" key="3">
    <source>
        <dbReference type="EMBL" id="UOQ68258.1"/>
    </source>
</evidence>
<evidence type="ECO:0000313" key="4">
    <source>
        <dbReference type="Proteomes" id="UP000830401"/>
    </source>
</evidence>
<dbReference type="EMBL" id="CP095061">
    <property type="protein sequence ID" value="UOQ68258.1"/>
    <property type="molecule type" value="Genomic_DNA"/>
</dbReference>
<keyword evidence="1" id="KW-1133">Transmembrane helix</keyword>
<accession>A0ABY4GBI8</accession>
<keyword evidence="2" id="KW-0732">Signal</keyword>
<feature type="transmembrane region" description="Helical" evidence="1">
    <location>
        <begin position="247"/>
        <end position="269"/>
    </location>
</feature>
<organism evidence="3 4">
    <name type="scientific">Hymenobacter volaticus</name>
    <dbReference type="NCBI Taxonomy" id="2932254"/>
    <lineage>
        <taxon>Bacteria</taxon>
        <taxon>Pseudomonadati</taxon>
        <taxon>Bacteroidota</taxon>
        <taxon>Cytophagia</taxon>
        <taxon>Cytophagales</taxon>
        <taxon>Hymenobacteraceae</taxon>
        <taxon>Hymenobacter</taxon>
    </lineage>
</organism>
<dbReference type="RefSeq" id="WP_245125129.1">
    <property type="nucleotide sequence ID" value="NZ_CP095061.1"/>
</dbReference>